<evidence type="ECO:0000259" key="7">
    <source>
        <dbReference type="SMART" id="SM00458"/>
    </source>
</evidence>
<dbReference type="PROSITE" id="PS50231">
    <property type="entry name" value="RICIN_B_LECTIN"/>
    <property type="match status" value="1"/>
</dbReference>
<dbReference type="PANTHER" id="PTHR11452">
    <property type="entry name" value="ALPHA-GALACTOSIDASE/ALPHA-N-ACETYLGALACTOSAMINIDASE"/>
    <property type="match status" value="1"/>
</dbReference>
<dbReference type="EC" id="3.2.1.22" evidence="5"/>
<dbReference type="InterPro" id="IPR013780">
    <property type="entry name" value="Glyco_hydro_b"/>
</dbReference>
<reference evidence="8" key="1">
    <citation type="journal article" date="2014" name="Int. J. Syst. Evol. Microbiol.">
        <title>Complete genome sequence of Corynebacterium casei LMG S-19264T (=DSM 44701T), isolated from a smear-ripened cheese.</title>
        <authorList>
            <consortium name="US DOE Joint Genome Institute (JGI-PGF)"/>
            <person name="Walter F."/>
            <person name="Albersmeier A."/>
            <person name="Kalinowski J."/>
            <person name="Ruckert C."/>
        </authorList>
    </citation>
    <scope>NUCLEOTIDE SEQUENCE</scope>
    <source>
        <strain evidence="8">JCM 4646</strain>
    </source>
</reference>
<feature type="signal peptide" evidence="6">
    <location>
        <begin position="1"/>
        <end position="30"/>
    </location>
</feature>
<name>A0A919GA87_9ACTN</name>
<dbReference type="InterPro" id="IPR002241">
    <property type="entry name" value="Glyco_hydro_27"/>
</dbReference>
<dbReference type="PRINTS" id="PR00740">
    <property type="entry name" value="GLHYDRLASE27"/>
</dbReference>
<evidence type="ECO:0000313" key="9">
    <source>
        <dbReference type="Proteomes" id="UP000617734"/>
    </source>
</evidence>
<dbReference type="EMBL" id="BNBO01000047">
    <property type="protein sequence ID" value="GHH80448.1"/>
    <property type="molecule type" value="Genomic_DNA"/>
</dbReference>
<sequence>MRTTARRLLTGLLATATAAAGLGAAVPATAAPATAPVVFSPATIAPTPYLGWSSWSLQATTYPGVNPHSWSSWLNEDHVLQQANALVSTGLASAGYKFVNIDAAWYADIDRNPHFDAYGRLEQDTTRFPDPMATVVNKVHALGLKLGVYDYAGMAKEAYNLNAPVYGTTHGCTTQNAVLKDSTGAPVVLPSGWNNAYALDMSDANPCGYEYIHSVAQKLTGYGIDYLKLDGVTPSGTSGTVSDLTKSSYYEVAGWRKALDALGWQGHLELSWAMRTNEAPYWQQNVTGVRTQGDVECYCSTLVDWNHVVSRFNSAPAWAPYTKPGFFPDLDSLDVGNGAMDGLTDDQRRTATTLWSIVNSPMYTGDDLTKIDSLGLSLLTNSEVIAQNQQGLPAKPVSQATNQQTWYVRNNDGTYTVALFNLGSTSATVTANWADIGLRTAQSADVHDMWTHSDLGASTGSFSATLPAYGSRLLKLTPSGPGAPSGPITGLAGKCADVKGAVSTDGTDLDLWGCNGGANQTWTIPGDGTVRAYGKCMDVRGGATAAGTAVQLYTCNGSPAQSWVYQSDKTLKNTKSGLCLDVAGAISTSGTRLDIWPCTASANQLWNLPTS</sequence>
<dbReference type="AlphaFoldDB" id="A0A919GA87"/>
<proteinExistence type="inferred from homology"/>
<dbReference type="SMART" id="SM00458">
    <property type="entry name" value="RICIN"/>
    <property type="match status" value="1"/>
</dbReference>
<dbReference type="SUPFAM" id="SSF51445">
    <property type="entry name" value="(Trans)glycosidases"/>
    <property type="match status" value="1"/>
</dbReference>
<keyword evidence="4 5" id="KW-0326">Glycosidase</keyword>
<dbReference type="SUPFAM" id="SSF51011">
    <property type="entry name" value="Glycosyl hydrolase domain"/>
    <property type="match status" value="1"/>
</dbReference>
<dbReference type="GeneID" id="95356401"/>
<protein>
    <recommendedName>
        <fullName evidence="5">Alpha-galactosidase</fullName>
        <ecNumber evidence="5">3.2.1.22</ecNumber>
    </recommendedName>
    <alternativeName>
        <fullName evidence="5">Melibiase</fullName>
    </alternativeName>
</protein>
<keyword evidence="9" id="KW-1185">Reference proteome</keyword>
<comment type="caution">
    <text evidence="8">The sequence shown here is derived from an EMBL/GenBank/DDBJ whole genome shotgun (WGS) entry which is preliminary data.</text>
</comment>
<dbReference type="InterPro" id="IPR000772">
    <property type="entry name" value="Ricin_B_lectin"/>
</dbReference>
<gene>
    <name evidence="8" type="ORF">GCM10018781_60760</name>
</gene>
<dbReference type="CDD" id="cd23451">
    <property type="entry name" value="beta-trefoil_Ricin_laminarinase"/>
    <property type="match status" value="1"/>
</dbReference>
<feature type="domain" description="Ricin B lectin" evidence="7">
    <location>
        <begin position="485"/>
        <end position="609"/>
    </location>
</feature>
<keyword evidence="5" id="KW-1015">Disulfide bond</keyword>
<dbReference type="Proteomes" id="UP000617734">
    <property type="component" value="Unassembled WGS sequence"/>
</dbReference>
<dbReference type="GO" id="GO:0005975">
    <property type="term" value="P:carbohydrate metabolic process"/>
    <property type="evidence" value="ECO:0007669"/>
    <property type="project" value="InterPro"/>
</dbReference>
<evidence type="ECO:0000313" key="8">
    <source>
        <dbReference type="EMBL" id="GHH80448.1"/>
    </source>
</evidence>
<keyword evidence="2 6" id="KW-0732">Signal</keyword>
<dbReference type="Gene3D" id="3.20.20.70">
    <property type="entry name" value="Aldolase class I"/>
    <property type="match status" value="1"/>
</dbReference>
<keyword evidence="3 5" id="KW-0378">Hydrolase</keyword>
<comment type="similarity">
    <text evidence="1 5">Belongs to the glycosyl hydrolase 27 family.</text>
</comment>
<dbReference type="PANTHER" id="PTHR11452:SF75">
    <property type="entry name" value="ALPHA-GALACTOSIDASE MEL1"/>
    <property type="match status" value="1"/>
</dbReference>
<reference evidence="8" key="2">
    <citation type="submission" date="2020-09" db="EMBL/GenBank/DDBJ databases">
        <authorList>
            <person name="Sun Q."/>
            <person name="Ohkuma M."/>
        </authorList>
    </citation>
    <scope>NUCLEOTIDE SEQUENCE</scope>
    <source>
        <strain evidence="8">JCM 4646</strain>
    </source>
</reference>
<organism evidence="8 9">
    <name type="scientific">Kitasatospora indigofera</name>
    <dbReference type="NCBI Taxonomy" id="67307"/>
    <lineage>
        <taxon>Bacteria</taxon>
        <taxon>Bacillati</taxon>
        <taxon>Actinomycetota</taxon>
        <taxon>Actinomycetes</taxon>
        <taxon>Kitasatosporales</taxon>
        <taxon>Streptomycetaceae</taxon>
        <taxon>Kitasatospora</taxon>
    </lineage>
</organism>
<dbReference type="Pfam" id="PF16499">
    <property type="entry name" value="Melibiase_2"/>
    <property type="match status" value="2"/>
</dbReference>
<dbReference type="Gene3D" id="2.80.10.50">
    <property type="match status" value="1"/>
</dbReference>
<dbReference type="InterPro" id="IPR041233">
    <property type="entry name" value="Melibiase_C"/>
</dbReference>
<dbReference type="RefSeq" id="WP_190214118.1">
    <property type="nucleotide sequence ID" value="NZ_BNBO01000047.1"/>
</dbReference>
<feature type="chain" id="PRO_5036688992" description="Alpha-galactosidase" evidence="6">
    <location>
        <begin position="31"/>
        <end position="611"/>
    </location>
</feature>
<dbReference type="InterPro" id="IPR035992">
    <property type="entry name" value="Ricin_B-like_lectins"/>
</dbReference>
<dbReference type="Pfam" id="PF00652">
    <property type="entry name" value="Ricin_B_lectin"/>
    <property type="match status" value="1"/>
</dbReference>
<dbReference type="Pfam" id="PF17801">
    <property type="entry name" value="Melibiase_C"/>
    <property type="match status" value="1"/>
</dbReference>
<dbReference type="InterPro" id="IPR006311">
    <property type="entry name" value="TAT_signal"/>
</dbReference>
<dbReference type="InterPro" id="IPR017853">
    <property type="entry name" value="GH"/>
</dbReference>
<dbReference type="GO" id="GO:0004557">
    <property type="term" value="F:alpha-galactosidase activity"/>
    <property type="evidence" value="ECO:0007669"/>
    <property type="project" value="UniProtKB-EC"/>
</dbReference>
<dbReference type="CDD" id="cd14792">
    <property type="entry name" value="GH27"/>
    <property type="match status" value="1"/>
</dbReference>
<accession>A0A919GA87</accession>
<dbReference type="Gene3D" id="2.60.40.1180">
    <property type="entry name" value="Golgi alpha-mannosidase II"/>
    <property type="match status" value="1"/>
</dbReference>
<comment type="catalytic activity">
    <reaction evidence="5">
        <text>Hydrolysis of terminal, non-reducing alpha-D-galactose residues in alpha-D-galactosides, including galactose oligosaccharides, galactomannans and galactolipids.</text>
        <dbReference type="EC" id="3.2.1.22"/>
    </reaction>
</comment>
<dbReference type="SUPFAM" id="SSF50370">
    <property type="entry name" value="Ricin B-like lectins"/>
    <property type="match status" value="1"/>
</dbReference>
<evidence type="ECO:0000256" key="5">
    <source>
        <dbReference type="RuleBase" id="RU361168"/>
    </source>
</evidence>
<dbReference type="PROSITE" id="PS51318">
    <property type="entry name" value="TAT"/>
    <property type="match status" value="1"/>
</dbReference>
<evidence type="ECO:0000256" key="2">
    <source>
        <dbReference type="ARBA" id="ARBA00022729"/>
    </source>
</evidence>
<dbReference type="InterPro" id="IPR013785">
    <property type="entry name" value="Aldolase_TIM"/>
</dbReference>
<evidence type="ECO:0000256" key="6">
    <source>
        <dbReference type="SAM" id="SignalP"/>
    </source>
</evidence>
<evidence type="ECO:0000256" key="1">
    <source>
        <dbReference type="ARBA" id="ARBA00009743"/>
    </source>
</evidence>
<evidence type="ECO:0000256" key="4">
    <source>
        <dbReference type="ARBA" id="ARBA00023295"/>
    </source>
</evidence>
<evidence type="ECO:0000256" key="3">
    <source>
        <dbReference type="ARBA" id="ARBA00022801"/>
    </source>
</evidence>